<dbReference type="PANTHER" id="PTHR35812">
    <property type="entry name" value="LIPOPROTEIN"/>
    <property type="match status" value="1"/>
</dbReference>
<dbReference type="Proteomes" id="UP000276407">
    <property type="component" value="Chromosome 1"/>
</dbReference>
<dbReference type="RefSeq" id="WP_020986092.1">
    <property type="nucleotide sequence ID" value="NZ_CP033614.1"/>
</dbReference>
<dbReference type="OrthoDB" id="341917at2"/>
<evidence type="ECO:0000313" key="3">
    <source>
        <dbReference type="Proteomes" id="UP000276407"/>
    </source>
</evidence>
<dbReference type="AlphaFoldDB" id="A0A2M9XW20"/>
<dbReference type="InterPro" id="IPR011460">
    <property type="entry name" value="Lcl_C"/>
</dbReference>
<evidence type="ECO:0000259" key="1">
    <source>
        <dbReference type="Pfam" id="PF07603"/>
    </source>
</evidence>
<dbReference type="Gene3D" id="2.60.40.2340">
    <property type="match status" value="1"/>
</dbReference>
<reference evidence="2 3" key="1">
    <citation type="submission" date="2018-11" db="EMBL/GenBank/DDBJ databases">
        <title>Complete genome sequence of Leptospira kmetyi isolate LS 001/16 from soil sample associated with a leptospirosis patient in Kelantan.</title>
        <authorList>
            <person name="Muhammad Yusoff F."/>
            <person name="Muhammad Yusoff S."/>
            <person name="Ahmad M.N."/>
            <person name="Yusof N.Y."/>
            <person name="Aziah I."/>
        </authorList>
    </citation>
    <scope>NUCLEOTIDE SEQUENCE [LARGE SCALE GENOMIC DNA]</scope>
    <source>
        <strain evidence="2 3">LS 001/16</strain>
    </source>
</reference>
<sequence>MHPILRSLRILCVLITVSCAQADKISFDSSSNAGLLLQGGLGIIRNLGTGTTITSFSFKASDNILSQDYPTTINGTNITATIPYGAIARLQASFDVSSGATVKVGGITQISGINKNDFSNPVVYSVLSETGEQKDYTITISTTAPLTDANQKLCYDASLNAIACGNGANPGQDGDFQNGPQPTYVKTVFSDFPNQPVVHDKIAGLVWKQCVEGTNAADCTGTGSSLSYASAIAACSALNSGNGYAGYKNWRLPNIQELYTLSSYQNPTPSPYLNATLFPNSSATIWSATLVATPNSTSRWTFNFTQGTSSNLSETGALQVRCVVSGAFPAKNYADLGDGTILDRNNNLRWAMCSIGQTGSDCSGGSPSNLSRQAGLAACNGISVSDGKPWRLPNVHELRSLVDYGLTVGNGIIDTTYFKNSPPNSTYMTSNVNADASNKNLFLLDFAYGPISLSSFLGTTNPTRCVKDGP</sequence>
<dbReference type="KEGG" id="lkm:EFP84_15660"/>
<evidence type="ECO:0000313" key="2">
    <source>
        <dbReference type="EMBL" id="AYV56789.1"/>
    </source>
</evidence>
<accession>A0A2M9XW20</accession>
<feature type="domain" description="Lcl C-terminal" evidence="1">
    <location>
        <begin position="339"/>
        <end position="466"/>
    </location>
</feature>
<organism evidence="2 3">
    <name type="scientific">Leptospira kmetyi</name>
    <dbReference type="NCBI Taxonomy" id="408139"/>
    <lineage>
        <taxon>Bacteria</taxon>
        <taxon>Pseudomonadati</taxon>
        <taxon>Spirochaetota</taxon>
        <taxon>Spirochaetia</taxon>
        <taxon>Leptospirales</taxon>
        <taxon>Leptospiraceae</taxon>
        <taxon>Leptospira</taxon>
    </lineage>
</organism>
<dbReference type="EMBL" id="CP033614">
    <property type="protein sequence ID" value="AYV56789.1"/>
    <property type="molecule type" value="Genomic_DNA"/>
</dbReference>
<proteinExistence type="predicted"/>
<protein>
    <submittedName>
        <fullName evidence="2">DUF1566 domain-containing protein</fullName>
    </submittedName>
</protein>
<feature type="domain" description="Lcl C-terminal" evidence="1">
    <location>
        <begin position="197"/>
        <end position="323"/>
    </location>
</feature>
<gene>
    <name evidence="2" type="ORF">EFP84_15660</name>
</gene>
<dbReference type="Pfam" id="PF07603">
    <property type="entry name" value="Lcl_C"/>
    <property type="match status" value="2"/>
</dbReference>
<dbReference type="PANTHER" id="PTHR35812:SF1">
    <property type="entry name" value="LIPOPROTEIN"/>
    <property type="match status" value="1"/>
</dbReference>
<name>A0A2M9XW20_9LEPT</name>